<reference evidence="2 3" key="1">
    <citation type="submission" date="2018-06" db="EMBL/GenBank/DDBJ databases">
        <title>Paenibacillus montanisoli sp. nov., isolated from mountain area soil.</title>
        <authorList>
            <person name="Wu M."/>
        </authorList>
    </citation>
    <scope>NUCLEOTIDE SEQUENCE [LARGE SCALE GENOMIC DNA]</scope>
    <source>
        <strain evidence="2 3">RA17</strain>
    </source>
</reference>
<dbReference type="Proteomes" id="UP000249260">
    <property type="component" value="Unassembled WGS sequence"/>
</dbReference>
<evidence type="ECO:0000259" key="1">
    <source>
        <dbReference type="Pfam" id="PF13204"/>
    </source>
</evidence>
<gene>
    <name evidence="2" type="ORF">DL346_11500</name>
</gene>
<dbReference type="EMBL" id="QLUW01000002">
    <property type="protein sequence ID" value="RAP76042.1"/>
    <property type="molecule type" value="Genomic_DNA"/>
</dbReference>
<keyword evidence="3" id="KW-1185">Reference proteome</keyword>
<dbReference type="Pfam" id="PF13204">
    <property type="entry name" value="Apiosidase"/>
    <property type="match status" value="1"/>
</dbReference>
<organism evidence="2 3">
    <name type="scientific">Paenibacillus montanisoli</name>
    <dbReference type="NCBI Taxonomy" id="2081970"/>
    <lineage>
        <taxon>Bacteria</taxon>
        <taxon>Bacillati</taxon>
        <taxon>Bacillota</taxon>
        <taxon>Bacilli</taxon>
        <taxon>Bacillales</taxon>
        <taxon>Paenibacillaceae</taxon>
        <taxon>Paenibacillus</taxon>
    </lineage>
</organism>
<dbReference type="PANTHER" id="PTHR37836">
    <property type="entry name" value="LMO1036 PROTEIN"/>
    <property type="match status" value="1"/>
</dbReference>
<dbReference type="InterPro" id="IPR025277">
    <property type="entry name" value="Apiosidase-like_cat_dom"/>
</dbReference>
<dbReference type="OrthoDB" id="59486at2"/>
<proteinExistence type="predicted"/>
<evidence type="ECO:0000313" key="2">
    <source>
        <dbReference type="EMBL" id="RAP76042.1"/>
    </source>
</evidence>
<accession>A0A328U1V9</accession>
<feature type="domain" description="Apiosidase-like catalytic" evidence="1">
    <location>
        <begin position="14"/>
        <end position="349"/>
    </location>
</feature>
<dbReference type="InterPro" id="IPR017853">
    <property type="entry name" value="GH"/>
</dbReference>
<comment type="caution">
    <text evidence="2">The sequence shown here is derived from an EMBL/GenBank/DDBJ whole genome shotgun (WGS) entry which is preliminary data.</text>
</comment>
<name>A0A328U1V9_9BACL</name>
<dbReference type="PANTHER" id="PTHR37836:SF2">
    <property type="entry name" value="DUF4038 DOMAIN-CONTAINING PROTEIN"/>
    <property type="match status" value="1"/>
</dbReference>
<dbReference type="AlphaFoldDB" id="A0A328U1V9"/>
<protein>
    <recommendedName>
        <fullName evidence="1">Apiosidase-like catalytic domain-containing protein</fullName>
    </recommendedName>
</protein>
<dbReference type="SUPFAM" id="SSF51445">
    <property type="entry name" value="(Trans)glycosidases"/>
    <property type="match status" value="1"/>
</dbReference>
<evidence type="ECO:0000313" key="3">
    <source>
        <dbReference type="Proteomes" id="UP000249260"/>
    </source>
</evidence>
<dbReference type="Gene3D" id="3.20.20.80">
    <property type="entry name" value="Glycosidases"/>
    <property type="match status" value="1"/>
</dbReference>
<sequence length="439" mass="49737">MTEMDIHDYIQIAPNRRSFQTRDGVPVFWLGDTAWSCPGRASWEEWTEYVDERARQGFNVIQMNALPQHDAYQPIFQGRKPFALLEEKSEDGRIFKWNYDEIDEAYFDTLSRMIEYANGKGMLVALIVVWFEHVPGSRPTVIPPDHPGMSVRQATEFGCYLVRKMRDLNVVWIISGDDDYVGDGIAEFYDAVGKAVKEAELYGRLVTTHPVVKSGDAYHHAEWLDFNMVQTGHGNGHHRPPMLVREEWDKMPPKPVLNAEPCYEWHPDCGRKDPVLRIGVRRACWRSVLAGSLTGLTYGAEGIWNWARKGDFNRNRSPEQVHPWQEALKLPGAQDLVRMKRLLTALPWQDLKPAQERLLNGSQENVNAAASADGRLLLAYLPEKGTIELDVSGLDTNSAPYWWNPESGEQVAAAPIGGCRLIASSPFEQDALLIIHSLS</sequence>